<evidence type="ECO:0000313" key="7">
    <source>
        <dbReference type="Proteomes" id="UP000291269"/>
    </source>
</evidence>
<organism evidence="6 7">
    <name type="scientific">Candidatus Borkfalkia ceftriaxoniphila</name>
    <dbReference type="NCBI Taxonomy" id="2508949"/>
    <lineage>
        <taxon>Bacteria</taxon>
        <taxon>Bacillati</taxon>
        <taxon>Bacillota</taxon>
        <taxon>Clostridia</taxon>
        <taxon>Christensenellales</taxon>
        <taxon>Christensenellaceae</taxon>
        <taxon>Candidatus Borkfalkia</taxon>
    </lineage>
</organism>
<dbReference type="RefSeq" id="WP_129225815.1">
    <property type="nucleotide sequence ID" value="NZ_SDOZ01000002.1"/>
</dbReference>
<protein>
    <recommendedName>
        <fullName evidence="5">Solute-binding protein family 5 domain-containing protein</fullName>
    </recommendedName>
</protein>
<dbReference type="InterPro" id="IPR000914">
    <property type="entry name" value="SBP_5_dom"/>
</dbReference>
<evidence type="ECO:0000259" key="5">
    <source>
        <dbReference type="Pfam" id="PF00496"/>
    </source>
</evidence>
<dbReference type="PROSITE" id="PS51257">
    <property type="entry name" value="PROKAR_LIPOPROTEIN"/>
    <property type="match status" value="1"/>
</dbReference>
<comment type="caution">
    <text evidence="6">The sequence shown here is derived from an EMBL/GenBank/DDBJ whole genome shotgun (WGS) entry which is preliminary data.</text>
</comment>
<evidence type="ECO:0000256" key="1">
    <source>
        <dbReference type="ARBA" id="ARBA00005695"/>
    </source>
</evidence>
<feature type="chain" id="PRO_5039563180" description="Solute-binding protein family 5 domain-containing protein" evidence="4">
    <location>
        <begin position="20"/>
        <end position="917"/>
    </location>
</feature>
<evidence type="ECO:0000256" key="2">
    <source>
        <dbReference type="ARBA" id="ARBA00022448"/>
    </source>
</evidence>
<dbReference type="Gene3D" id="3.40.190.10">
    <property type="entry name" value="Periplasmic binding protein-like II"/>
    <property type="match status" value="2"/>
</dbReference>
<proteinExistence type="inferred from homology"/>
<keyword evidence="2" id="KW-0813">Transport</keyword>
<evidence type="ECO:0000256" key="3">
    <source>
        <dbReference type="ARBA" id="ARBA00022729"/>
    </source>
</evidence>
<dbReference type="PANTHER" id="PTHR30290">
    <property type="entry name" value="PERIPLASMIC BINDING COMPONENT OF ABC TRANSPORTER"/>
    <property type="match status" value="1"/>
</dbReference>
<dbReference type="GO" id="GO:1904680">
    <property type="term" value="F:peptide transmembrane transporter activity"/>
    <property type="evidence" value="ECO:0007669"/>
    <property type="project" value="TreeGrafter"/>
</dbReference>
<sequence length="917" mass="103064">MKKILAVMLAFVFCLGIFAGCGKKDNGDDNPPDKEVYVPTEDEQTKALVFGIDGADGVFSPFFSSAAYDSEIVGQTQLGMLTTDNGELKSGDNYACVAKDHRSVYLDSQGNEIKNASDAKFTRYDFIIKKGLKFSDGVDLTIKDVLFNLYVYLDPVYTGSATIYSTDIVGLNEYRTQSKDESANDALEEQAAVNAQTRLKRASDWLNNQALLEDTPNGKYEELTAEQKKQYVMGLEKYEAEINKDIEFFIPYYRQEVEGNYQSAISSFEDDRKNTYAYDDGEYWQSFLYMYGIIDIAYNAKGEPIKTTVGTGDDKVELYTFNFADDPTMTNGCKWVKDYIEEYDAENWENMSGATTLEKHNNAKMEAAIELVYSTTVGANDENGKFKYEYSQFALTILSSGSTNTLLTEMQADEKSKIIDNTAGDNLVRSISGITTSKVDTFAGEKLDGEYDMLSIKIKNVDPKAIWNFAFTVAPLHYYSYAGAGDEGEWNVKNNFGVRYNDTDFMNNVLKDSEKLGVPVGAGPYKASKERGLGENELYPSKNEFKKNNRVYYERNTYFDLVDGKKGGEIQNAKVKYLQYQIVNSNFLLDSLSEKEIDVGNVNATAANVKRINGIDYLKGDTTRTNGYGYVGINAAKIADVWMRRAIMKAMDTTIISNGYYNGGLCDLIYRPISMESWAYPKNDAAERPYAFTDDLGYEVDYVYDGSGADIAKMLAAHGYQVSNDNKVLADPDGNKLPKITFTIAGESNDHPAWQMFKNAENVLEGIGFTIDVKTDQFALQKLSKGELTVWAAAWSSTIDPDMYQVYHKDSNAGSTLNWGYRAIKADKQKYAYEWGVIEELSDLIDRARTFIEEPPRKDIYAKALDLIMELAVEMPTYQRNDLTVYNISKIDTKTVNQNPTSYDGIFAKIWEVGYVR</sequence>
<dbReference type="Pfam" id="PF00496">
    <property type="entry name" value="SBP_bac_5"/>
    <property type="match status" value="1"/>
</dbReference>
<feature type="domain" description="Solute-binding protein family 5" evidence="5">
    <location>
        <begin position="511"/>
        <end position="813"/>
    </location>
</feature>
<keyword evidence="3 4" id="KW-0732">Signal</keyword>
<dbReference type="EMBL" id="SDOZ01000002">
    <property type="protein sequence ID" value="RXZ62270.1"/>
    <property type="molecule type" value="Genomic_DNA"/>
</dbReference>
<dbReference type="SUPFAM" id="SSF53850">
    <property type="entry name" value="Periplasmic binding protein-like II"/>
    <property type="match status" value="2"/>
</dbReference>
<dbReference type="InterPro" id="IPR039424">
    <property type="entry name" value="SBP_5"/>
</dbReference>
<dbReference type="AlphaFoldDB" id="A0A4Q2KEE1"/>
<evidence type="ECO:0000313" key="6">
    <source>
        <dbReference type="EMBL" id="RXZ62270.1"/>
    </source>
</evidence>
<dbReference type="PANTHER" id="PTHR30290:SF9">
    <property type="entry name" value="OLIGOPEPTIDE-BINDING PROTEIN APPA"/>
    <property type="match status" value="1"/>
</dbReference>
<feature type="signal peptide" evidence="4">
    <location>
        <begin position="1"/>
        <end position="19"/>
    </location>
</feature>
<gene>
    <name evidence="6" type="ORF">ESZ91_07710</name>
</gene>
<reference evidence="6 7" key="1">
    <citation type="journal article" date="2019" name="Gut">
        <title>Antibiotics-induced monodominance of a novel gut bacterial order.</title>
        <authorList>
            <person name="Hildebrand F."/>
            <person name="Moitinho-Silva L."/>
            <person name="Blasche S."/>
            <person name="Jahn M.T."/>
            <person name="Gossmann T.I."/>
            <person name="Heuerta-Cepas J."/>
            <person name="Hercog R."/>
            <person name="Luetge M."/>
            <person name="Bahram M."/>
            <person name="Pryszlak A."/>
            <person name="Alves R.J."/>
            <person name="Waszak S.M."/>
            <person name="Zhu A."/>
            <person name="Ye L."/>
            <person name="Costea P.I."/>
            <person name="Aalvink S."/>
            <person name="Belzer C."/>
            <person name="Forslund S.K."/>
            <person name="Sunagawa S."/>
            <person name="Hentschel U."/>
            <person name="Merten C."/>
            <person name="Patil K.R."/>
            <person name="Benes V."/>
            <person name="Bork P."/>
        </authorList>
    </citation>
    <scope>NUCLEOTIDE SEQUENCE [LARGE SCALE GENOMIC DNA]</scope>
    <source>
        <strain evidence="6 7">HDS1380</strain>
    </source>
</reference>
<dbReference type="OrthoDB" id="9772924at2"/>
<dbReference type="GO" id="GO:0015833">
    <property type="term" value="P:peptide transport"/>
    <property type="evidence" value="ECO:0007669"/>
    <property type="project" value="TreeGrafter"/>
</dbReference>
<accession>A0A4Q2KEE1</accession>
<dbReference type="Proteomes" id="UP000291269">
    <property type="component" value="Unassembled WGS sequence"/>
</dbReference>
<keyword evidence="7" id="KW-1185">Reference proteome</keyword>
<evidence type="ECO:0000256" key="4">
    <source>
        <dbReference type="SAM" id="SignalP"/>
    </source>
</evidence>
<dbReference type="Gene3D" id="3.10.105.10">
    <property type="entry name" value="Dipeptide-binding Protein, Domain 3"/>
    <property type="match status" value="1"/>
</dbReference>
<comment type="similarity">
    <text evidence="1">Belongs to the bacterial solute-binding protein 5 family.</text>
</comment>
<name>A0A4Q2KEE1_9FIRM</name>